<dbReference type="Gene3D" id="3.20.120.10">
    <property type="entry name" value="Hydrophobin"/>
    <property type="match status" value="1"/>
</dbReference>
<dbReference type="Proteomes" id="UP001303473">
    <property type="component" value="Unassembled WGS sequence"/>
</dbReference>
<feature type="chain" id="PRO_5042833405" description="Hydrophobin" evidence="2">
    <location>
        <begin position="19"/>
        <end position="93"/>
    </location>
</feature>
<dbReference type="Pfam" id="PF22354">
    <property type="entry name" value="Eas"/>
    <property type="match status" value="1"/>
</dbReference>
<accession>A0AAN6ND61</accession>
<keyword evidence="1" id="KW-1015">Disulfide bond</keyword>
<dbReference type="EMBL" id="MU853765">
    <property type="protein sequence ID" value="KAK3943600.1"/>
    <property type="molecule type" value="Genomic_DNA"/>
</dbReference>
<organism evidence="3 4">
    <name type="scientific">Diplogelasinospora grovesii</name>
    <dbReference type="NCBI Taxonomy" id="303347"/>
    <lineage>
        <taxon>Eukaryota</taxon>
        <taxon>Fungi</taxon>
        <taxon>Dikarya</taxon>
        <taxon>Ascomycota</taxon>
        <taxon>Pezizomycotina</taxon>
        <taxon>Sordariomycetes</taxon>
        <taxon>Sordariomycetidae</taxon>
        <taxon>Sordariales</taxon>
        <taxon>Diplogelasinosporaceae</taxon>
        <taxon>Diplogelasinospora</taxon>
    </lineage>
</organism>
<dbReference type="InterPro" id="IPR036686">
    <property type="entry name" value="Class_II_Hydrophobin_sf"/>
</dbReference>
<evidence type="ECO:0000313" key="4">
    <source>
        <dbReference type="Proteomes" id="UP001303473"/>
    </source>
</evidence>
<sequence length="93" mass="9163">MQFSTIFTVLAVAMTATATPVENLVARNGGGGSTSTPSCSNNQKAVCCNSLLGVLGCAVNILGGSCSGTAYCCSTDAAPGTLINIQALNCVAI</sequence>
<evidence type="ECO:0000256" key="2">
    <source>
        <dbReference type="SAM" id="SignalP"/>
    </source>
</evidence>
<comment type="caution">
    <text evidence="3">The sequence shown here is derived from an EMBL/GenBank/DDBJ whole genome shotgun (WGS) entry which is preliminary data.</text>
</comment>
<evidence type="ECO:0008006" key="5">
    <source>
        <dbReference type="Google" id="ProtNLM"/>
    </source>
</evidence>
<name>A0AAN6ND61_9PEZI</name>
<dbReference type="GO" id="GO:0005576">
    <property type="term" value="C:extracellular region"/>
    <property type="evidence" value="ECO:0007669"/>
    <property type="project" value="InterPro"/>
</dbReference>
<keyword evidence="2" id="KW-0732">Signal</keyword>
<protein>
    <recommendedName>
        <fullName evidence="5">Hydrophobin</fullName>
    </recommendedName>
</protein>
<evidence type="ECO:0000256" key="1">
    <source>
        <dbReference type="ARBA" id="ARBA00023157"/>
    </source>
</evidence>
<proteinExistence type="predicted"/>
<keyword evidence="4" id="KW-1185">Reference proteome</keyword>
<feature type="signal peptide" evidence="2">
    <location>
        <begin position="1"/>
        <end position="18"/>
    </location>
</feature>
<dbReference type="AlphaFoldDB" id="A0AAN6ND61"/>
<reference evidence="4" key="1">
    <citation type="journal article" date="2023" name="Mol. Phylogenet. Evol.">
        <title>Genome-scale phylogeny and comparative genomics of the fungal order Sordariales.</title>
        <authorList>
            <person name="Hensen N."/>
            <person name="Bonometti L."/>
            <person name="Westerberg I."/>
            <person name="Brannstrom I.O."/>
            <person name="Guillou S."/>
            <person name="Cros-Aarteil S."/>
            <person name="Calhoun S."/>
            <person name="Haridas S."/>
            <person name="Kuo A."/>
            <person name="Mondo S."/>
            <person name="Pangilinan J."/>
            <person name="Riley R."/>
            <person name="LaButti K."/>
            <person name="Andreopoulos B."/>
            <person name="Lipzen A."/>
            <person name="Chen C."/>
            <person name="Yan M."/>
            <person name="Daum C."/>
            <person name="Ng V."/>
            <person name="Clum A."/>
            <person name="Steindorff A."/>
            <person name="Ohm R.A."/>
            <person name="Martin F."/>
            <person name="Silar P."/>
            <person name="Natvig D.O."/>
            <person name="Lalanne C."/>
            <person name="Gautier V."/>
            <person name="Ament-Velasquez S.L."/>
            <person name="Kruys A."/>
            <person name="Hutchinson M.I."/>
            <person name="Powell A.J."/>
            <person name="Barry K."/>
            <person name="Miller A.N."/>
            <person name="Grigoriev I.V."/>
            <person name="Debuchy R."/>
            <person name="Gladieux P."/>
            <person name="Hiltunen Thoren M."/>
            <person name="Johannesson H."/>
        </authorList>
    </citation>
    <scope>NUCLEOTIDE SEQUENCE [LARGE SCALE GENOMIC DNA]</scope>
    <source>
        <strain evidence="4">CBS 340.73</strain>
    </source>
</reference>
<evidence type="ECO:0000313" key="3">
    <source>
        <dbReference type="EMBL" id="KAK3943600.1"/>
    </source>
</evidence>
<gene>
    <name evidence="3" type="ORF">QBC46DRAFT_351473</name>
</gene>